<dbReference type="PATRIC" id="fig|284581.3.peg.1822"/>
<dbReference type="OrthoDB" id="1920918at2"/>
<evidence type="ECO:0000313" key="2">
    <source>
        <dbReference type="Proteomes" id="UP000037558"/>
    </source>
</evidence>
<sequence>MKKKILRNIPDLATERYEEGDFFPHTNKRWHESDLEYIAKFYDFDGIESVSMALGRSEESVKSRFYRLQRAGKIDSYRKFGRFWIK</sequence>
<evidence type="ECO:0000313" key="1">
    <source>
        <dbReference type="EMBL" id="KOO40320.1"/>
    </source>
</evidence>
<accession>A0A0M0KNE0</accession>
<reference evidence="2" key="1">
    <citation type="submission" date="2015-08" db="EMBL/GenBank/DDBJ databases">
        <title>Fjat-14210 dsm16467.</title>
        <authorList>
            <person name="Liu B."/>
            <person name="Wang J."/>
            <person name="Zhu Y."/>
            <person name="Liu G."/>
            <person name="Chen Q."/>
            <person name="Chen Z."/>
            <person name="Lan J."/>
            <person name="Che J."/>
            <person name="Ge C."/>
            <person name="Shi H."/>
            <person name="Pan Z."/>
            <person name="Liu X."/>
        </authorList>
    </citation>
    <scope>NUCLEOTIDE SEQUENCE [LARGE SCALE GENOMIC DNA]</scope>
    <source>
        <strain evidence="2">DSM 16467</strain>
    </source>
</reference>
<dbReference type="AlphaFoldDB" id="A0A0M0KNE0"/>
<keyword evidence="2" id="KW-1185">Reference proteome</keyword>
<evidence type="ECO:0008006" key="3">
    <source>
        <dbReference type="Google" id="ProtNLM"/>
    </source>
</evidence>
<comment type="caution">
    <text evidence="1">The sequence shown here is derived from an EMBL/GenBank/DDBJ whole genome shotgun (WGS) entry which is preliminary data.</text>
</comment>
<dbReference type="RefSeq" id="WP_053403488.1">
    <property type="nucleotide sequence ID" value="NZ_CP061869.1"/>
</dbReference>
<organism evidence="1 2">
    <name type="scientific">Priestia koreensis</name>
    <dbReference type="NCBI Taxonomy" id="284581"/>
    <lineage>
        <taxon>Bacteria</taxon>
        <taxon>Bacillati</taxon>
        <taxon>Bacillota</taxon>
        <taxon>Bacilli</taxon>
        <taxon>Bacillales</taxon>
        <taxon>Bacillaceae</taxon>
        <taxon>Priestia</taxon>
    </lineage>
</organism>
<dbReference type="EMBL" id="LILC01000036">
    <property type="protein sequence ID" value="KOO40320.1"/>
    <property type="molecule type" value="Genomic_DNA"/>
</dbReference>
<protein>
    <recommendedName>
        <fullName evidence="3">Myb-like domain-containing protein</fullName>
    </recommendedName>
</protein>
<name>A0A0M0KNE0_9BACI</name>
<gene>
    <name evidence="1" type="ORF">AMD01_21460</name>
</gene>
<proteinExistence type="predicted"/>
<dbReference type="Proteomes" id="UP000037558">
    <property type="component" value="Unassembled WGS sequence"/>
</dbReference>